<name>V9RA03_9RICK</name>
<sequence length="502" mass="55634">MLSAVILAILLSKIHITYTIPCFMILGIAAILVSGIMSFVITRAILACQDATESHNTLPSIKENEQMALFIPLSDDQFNKLDSKGKIVKIKYDRVGTGINLNGEKDIVLNVTQRKYGLCATRVVDVVVSADNKCMLLMKNQDIAQLSGRGIVIVVNKRPSEINDIVSKRGFYIKYPEMKDGVLSLACNYSAVDNTRGHMSNMLRYNGGSTGGISVYELLLKDLLRSCPGDSSLVVPSSTSLRIGEENLWINQNDGQLTVALLANFSSFTVLGRTSIFGENEKLCNKIALLRDYIEQNNVAPDTGILTELFEKIRYKYCEVHDRHQYSGLYKDYDTKYGMTFSDLIRSKIRNGDRRLAAMVAIASHQCQGVTDSDTKTNDFLKGILCSVGSGNLIAEVHDLIDDDLCKRVNLNSYKLIGLGISCALQVMSKSLGGYCSAEALISYARSYIMSECYSSVTVLRNVPCSLKFYSIQDIKMFNVRENRQVSIDNSNVECVSHSMSM</sequence>
<evidence type="ECO:0000313" key="3">
    <source>
        <dbReference type="Proteomes" id="UP000018689"/>
    </source>
</evidence>
<dbReference type="EMBL" id="CP006917">
    <property type="protein sequence ID" value="AHC39701.1"/>
    <property type="molecule type" value="Genomic_DNA"/>
</dbReference>
<reference evidence="2 3" key="1">
    <citation type="journal article" date="2014" name="Genome Announc.">
        <title>Complete Genome Sequence of Ehrlichia muris Strain AS145T, a Model Monocytotropic Ehrlichia Strain.</title>
        <authorList>
            <person name="Thirumalapura N.R."/>
            <person name="Qin X."/>
            <person name="Kuriakose J.A."/>
            <person name="Walker D.H."/>
        </authorList>
    </citation>
    <scope>NUCLEOTIDE SEQUENCE [LARGE SCALE GENOMIC DNA]</scope>
    <source>
        <strain evidence="3">AS154</strain>
    </source>
</reference>
<evidence type="ECO:0000256" key="1">
    <source>
        <dbReference type="SAM" id="Phobius"/>
    </source>
</evidence>
<keyword evidence="1" id="KW-0812">Transmembrane</keyword>
<keyword evidence="1" id="KW-1133">Transmembrane helix</keyword>
<keyword evidence="1" id="KW-0472">Membrane</keyword>
<gene>
    <name evidence="2" type="ORF">EMUR_01835</name>
</gene>
<organism evidence="2 3">
    <name type="scientific">Ehrlichia muris AS145</name>
    <dbReference type="NCBI Taxonomy" id="1423892"/>
    <lineage>
        <taxon>Bacteria</taxon>
        <taxon>Pseudomonadati</taxon>
        <taxon>Pseudomonadota</taxon>
        <taxon>Alphaproteobacteria</taxon>
        <taxon>Rickettsiales</taxon>
        <taxon>Anaplasmataceae</taxon>
        <taxon>Ehrlichia</taxon>
    </lineage>
</organism>
<feature type="transmembrane region" description="Helical" evidence="1">
    <location>
        <begin position="20"/>
        <end position="41"/>
    </location>
</feature>
<dbReference type="PATRIC" id="fig|1423892.3.peg.373"/>
<dbReference type="HOGENOM" id="CLU_531836_0_0_5"/>
<evidence type="ECO:0000313" key="2">
    <source>
        <dbReference type="EMBL" id="AHC39701.1"/>
    </source>
</evidence>
<protein>
    <submittedName>
        <fullName evidence="2">Uncharacterized protein</fullName>
    </submittedName>
</protein>
<keyword evidence="3" id="KW-1185">Reference proteome</keyword>
<dbReference type="KEGG" id="emr:EMUR_01835"/>
<dbReference type="AlphaFoldDB" id="V9RA03"/>
<proteinExistence type="predicted"/>
<accession>V9RA03</accession>
<dbReference type="Proteomes" id="UP000018689">
    <property type="component" value="Chromosome"/>
</dbReference>